<comment type="caution">
    <text evidence="1">The sequence shown here is derived from an EMBL/GenBank/DDBJ whole genome shotgun (WGS) entry which is preliminary data.</text>
</comment>
<proteinExistence type="predicted"/>
<evidence type="ECO:0000313" key="1">
    <source>
        <dbReference type="EMBL" id="ELP69057.1"/>
    </source>
</evidence>
<dbReference type="STRING" id="85558.T45_06992"/>
<dbReference type="GeneID" id="97405656"/>
<dbReference type="EMBL" id="AEJB01000176">
    <property type="protein sequence ID" value="ELP69057.1"/>
    <property type="molecule type" value="Genomic_DNA"/>
</dbReference>
<name>L7FCS6_STRT8</name>
<sequence>MAGQRDPLVGMAEAAWAPRFIQNGVDYSTSTSTSISWPRRRCDRSKRCDARSLVIRCFDGVAWTYGESGYRDKWGRPFPRTELEALRCLWRADEAQGTDGMAGTEAAST</sequence>
<dbReference type="AlphaFoldDB" id="L7FCS6"/>
<organism evidence="1 2">
    <name type="scientific">Streptomyces turgidiscabies (strain Car8)</name>
    <dbReference type="NCBI Taxonomy" id="698760"/>
    <lineage>
        <taxon>Bacteria</taxon>
        <taxon>Bacillati</taxon>
        <taxon>Actinomycetota</taxon>
        <taxon>Actinomycetes</taxon>
        <taxon>Kitasatosporales</taxon>
        <taxon>Streptomycetaceae</taxon>
        <taxon>Streptomyces</taxon>
    </lineage>
</organism>
<dbReference type="PATRIC" id="fig|698760.3.peg.2263"/>
<keyword evidence="2" id="KW-1185">Reference proteome</keyword>
<accession>L7FCS6</accession>
<evidence type="ECO:0000313" key="2">
    <source>
        <dbReference type="Proteomes" id="UP000010931"/>
    </source>
</evidence>
<dbReference type="RefSeq" id="WP_006375761.1">
    <property type="nucleotide sequence ID" value="NZ_AEJB01000176.1"/>
</dbReference>
<reference evidence="1 2" key="1">
    <citation type="journal article" date="2011" name="Plasmid">
        <title>Streptomyces turgidiscabies Car8 contains a modular pathogenicity island that shares virulence genes with other actinobacterial plant pathogens.</title>
        <authorList>
            <person name="Huguet-Tapia J.C."/>
            <person name="Badger J.H."/>
            <person name="Loria R."/>
            <person name="Pettis G.S."/>
        </authorList>
    </citation>
    <scope>NUCLEOTIDE SEQUENCE [LARGE SCALE GENOMIC DNA]</scope>
    <source>
        <strain evidence="1 2">Car8</strain>
    </source>
</reference>
<gene>
    <name evidence="1" type="ORF">STRTUCAR8_00316</name>
</gene>
<dbReference type="Proteomes" id="UP000010931">
    <property type="component" value="Unassembled WGS sequence"/>
</dbReference>
<protein>
    <submittedName>
        <fullName evidence="1">Uncharacterized protein</fullName>
    </submittedName>
</protein>